<dbReference type="SUPFAM" id="SSF51182">
    <property type="entry name" value="RmlC-like cupins"/>
    <property type="match status" value="1"/>
</dbReference>
<evidence type="ECO:0000313" key="2">
    <source>
        <dbReference type="Proteomes" id="UP001595891"/>
    </source>
</evidence>
<reference evidence="2" key="1">
    <citation type="journal article" date="2019" name="Int. J. Syst. Evol. Microbiol.">
        <title>The Global Catalogue of Microorganisms (GCM) 10K type strain sequencing project: providing services to taxonomists for standard genome sequencing and annotation.</title>
        <authorList>
            <consortium name="The Broad Institute Genomics Platform"/>
            <consortium name="The Broad Institute Genome Sequencing Center for Infectious Disease"/>
            <person name="Wu L."/>
            <person name="Ma J."/>
        </authorList>
    </citation>
    <scope>NUCLEOTIDE SEQUENCE [LARGE SCALE GENOMIC DNA]</scope>
    <source>
        <strain evidence="2">CCUG 49560</strain>
    </source>
</reference>
<comment type="caution">
    <text evidence="1">The sequence shown here is derived from an EMBL/GenBank/DDBJ whole genome shotgun (WGS) entry which is preliminary data.</text>
</comment>
<accession>A0ABV9EIP4</accession>
<name>A0ABV9EIP4_9ACTN</name>
<protein>
    <submittedName>
        <fullName evidence="1">Cupin domain-containing protein</fullName>
    </submittedName>
</protein>
<dbReference type="Proteomes" id="UP001595891">
    <property type="component" value="Unassembled WGS sequence"/>
</dbReference>
<dbReference type="EMBL" id="JBHSFN010000011">
    <property type="protein sequence ID" value="MFC4588275.1"/>
    <property type="molecule type" value="Genomic_DNA"/>
</dbReference>
<gene>
    <name evidence="1" type="ORF">ACFO8L_19455</name>
</gene>
<sequence>MPVIRRAESRRTETPNAVMTTFASPTLGESGVVLWRVDMRAGQSGPVHAFDVEQVWTVLSGGASVLLDGEKPAADGRRFVVGPGDTLVMPADVRRQLTSDPESGLTAIVAAPAGGRAYTPDGPIDVSPTCAVPDGDKLIPAWVA</sequence>
<keyword evidence="2" id="KW-1185">Reference proteome</keyword>
<evidence type="ECO:0000313" key="1">
    <source>
        <dbReference type="EMBL" id="MFC4588275.1"/>
    </source>
</evidence>
<dbReference type="InterPro" id="IPR011051">
    <property type="entry name" value="RmlC_Cupin_sf"/>
</dbReference>
<organism evidence="1 2">
    <name type="scientific">Sphaerisporangium corydalis</name>
    <dbReference type="NCBI Taxonomy" id="1441875"/>
    <lineage>
        <taxon>Bacteria</taxon>
        <taxon>Bacillati</taxon>
        <taxon>Actinomycetota</taxon>
        <taxon>Actinomycetes</taxon>
        <taxon>Streptosporangiales</taxon>
        <taxon>Streptosporangiaceae</taxon>
        <taxon>Sphaerisporangium</taxon>
    </lineage>
</organism>
<dbReference type="InterPro" id="IPR014710">
    <property type="entry name" value="RmlC-like_jellyroll"/>
</dbReference>
<dbReference type="RefSeq" id="WP_262848033.1">
    <property type="nucleotide sequence ID" value="NZ_JANZYP010000069.1"/>
</dbReference>
<dbReference type="Gene3D" id="2.60.120.10">
    <property type="entry name" value="Jelly Rolls"/>
    <property type="match status" value="1"/>
</dbReference>
<proteinExistence type="predicted"/>